<accession>A0AAN7ZDV6</accession>
<proteinExistence type="predicted"/>
<dbReference type="GO" id="GO:0005524">
    <property type="term" value="F:ATP binding"/>
    <property type="evidence" value="ECO:0007669"/>
    <property type="project" value="InterPro"/>
</dbReference>
<dbReference type="PANTHER" id="PTHR24359:SF1">
    <property type="entry name" value="INHIBITOR OF NUCLEAR FACTOR KAPPA-B KINASE EPSILON SUBUNIT HOMOLOG 1-RELATED"/>
    <property type="match status" value="1"/>
</dbReference>
<dbReference type="Gene3D" id="1.10.510.10">
    <property type="entry name" value="Transferase(Phosphotransferase) domain 1"/>
    <property type="match status" value="1"/>
</dbReference>
<dbReference type="InterPro" id="IPR011009">
    <property type="entry name" value="Kinase-like_dom_sf"/>
</dbReference>
<comment type="caution">
    <text evidence="11">The sequence shown here is derived from an EMBL/GenBank/DDBJ whole genome shotgun (WGS) entry which is preliminary data.</text>
</comment>
<name>A0AAN7ZDV6_9PEZI</name>
<dbReference type="PANTHER" id="PTHR24359">
    <property type="entry name" value="SERINE/THREONINE-PROTEIN KINASE SBK1"/>
    <property type="match status" value="1"/>
</dbReference>
<evidence type="ECO:0000259" key="10">
    <source>
        <dbReference type="PROSITE" id="PS50011"/>
    </source>
</evidence>
<gene>
    <name evidence="11" type="ORF">RRF57_012738</name>
</gene>
<dbReference type="PROSITE" id="PS50011">
    <property type="entry name" value="PROTEIN_KINASE_DOM"/>
    <property type="match status" value="1"/>
</dbReference>
<dbReference type="EC" id="2.7.11.1" evidence="3"/>
<feature type="domain" description="Protein kinase" evidence="10">
    <location>
        <begin position="171"/>
        <end position="504"/>
    </location>
</feature>
<evidence type="ECO:0000256" key="4">
    <source>
        <dbReference type="ARBA" id="ARBA00013948"/>
    </source>
</evidence>
<evidence type="ECO:0000256" key="1">
    <source>
        <dbReference type="ARBA" id="ARBA00003747"/>
    </source>
</evidence>
<evidence type="ECO:0000313" key="12">
    <source>
        <dbReference type="Proteomes" id="UP001305414"/>
    </source>
</evidence>
<evidence type="ECO:0000256" key="7">
    <source>
        <dbReference type="ARBA" id="ARBA00033194"/>
    </source>
</evidence>
<organism evidence="11 12">
    <name type="scientific">Xylaria bambusicola</name>
    <dbReference type="NCBI Taxonomy" id="326684"/>
    <lineage>
        <taxon>Eukaryota</taxon>
        <taxon>Fungi</taxon>
        <taxon>Dikarya</taxon>
        <taxon>Ascomycota</taxon>
        <taxon>Pezizomycotina</taxon>
        <taxon>Sordariomycetes</taxon>
        <taxon>Xylariomycetidae</taxon>
        <taxon>Xylariales</taxon>
        <taxon>Xylariaceae</taxon>
        <taxon>Xylaria</taxon>
    </lineage>
</organism>
<evidence type="ECO:0000256" key="6">
    <source>
        <dbReference type="ARBA" id="ARBA00030980"/>
    </source>
</evidence>
<dbReference type="InterPro" id="IPR000719">
    <property type="entry name" value="Prot_kinase_dom"/>
</dbReference>
<dbReference type="CDD" id="cd00180">
    <property type="entry name" value="PKc"/>
    <property type="match status" value="1"/>
</dbReference>
<evidence type="ECO:0000256" key="5">
    <source>
        <dbReference type="ARBA" id="ARBA00019973"/>
    </source>
</evidence>
<comment type="function">
    <text evidence="1">Component of the EKC/KEOPS complex that is required for the formation of a threonylcarbamoyl group on adenosine at position 37 (t(6)A37) in tRNAs that read codons beginning with adenine. The complex is probably involved in the transfer of the threonylcarbamoyl moiety of threonylcarbamoyl-AMP (TC-AMP) to the N6 group of A37. BUD32 has ATPase activity in the context of the EKC/KEOPS complex and likely plays a supporting role to the catalytic subunit KAE1. The EKC/KEOPS complex also promotes both telomere uncapping and telomere elongation. The complex is required for efficient recruitment of transcriptional coactivators.</text>
</comment>
<evidence type="ECO:0000256" key="9">
    <source>
        <dbReference type="ARBA" id="ARBA00048679"/>
    </source>
</evidence>
<protein>
    <recommendedName>
        <fullName evidence="5">EKC/KEOPS complex subunit BUD32</fullName>
        <ecNumber evidence="3">2.7.11.1</ecNumber>
    </recommendedName>
    <alternativeName>
        <fullName evidence="6 7">Atypical Serine/threonine protein kinase BUD32</fullName>
    </alternativeName>
    <alternativeName>
        <fullName evidence="4">EKC/KEOPS complex subunit bud32</fullName>
    </alternativeName>
</protein>
<sequence length="910" mass="103067">MSVQASTADEYEAFRYSLYEYFRPRLQFKAENNPRTRFALRDLAQGVLGEESLRKFYRCVSGTGGQASFAIDEPDFFIRVQERKLEPFIATLIFINAPIAAVRAFITSVAGPPDNNERLPLKESRLNEIFHGDSATVDNFFDNQHRFCTLVLFQDGTHMEIDEDDTARLPYMNERPIGEGAFGRVYEVKIPCGHLVVRTGGQVLIPGGPKVVARKDYRRPSHAKDDFETERNFLKMILSSPSQCENVLSNYGTIECVSSSTFSLFMPKADMDLERYMKEHESNNASPIAFVAEHLRCAAGLARGIAYLHHGIESPDGRKVVCRHLDLRPANVLVFYNDGNMIWKISDFGLSRIKSLPDVSINTDGLTVSPTFNPPGRGIYSAPESGSVKRMTTKSDVWSLGCIISVLCVWIRKGYDGVESYTKYRAEGDESACFYRSTKFGRLKPDPAIRIWHKILIKEEKDIALKKALTHILDYLDDKTFSINANGRPTATELKSCLEKAANIAEQETPKQGSLDNRISKFKSLFRPLRASSVKSWPISFGLQADGCQFSLDKPLLAYYCKEGQIALYYESERFPESPGEPLIEPTPIYVHAANIVDIGIHWYYMAIAEKEDSFCVRKTLSFNVFAHFGLTLDKFTLVKFIEASSNGPSFTEKASVRAGLIPPIHLITISPHGRWIACIVKGNISRPGRLYLARIKIKEARSERDELDEAIWRYMDLRDWTSQNATNISSLSCSSESSLWFAGKGMQEYPACVSRLEYSSDDKQPLTEFGSVKLRKPCIIATENIIIVHDFDKLQSPGIDKDIDECFEIVKIIVSNDNRRILALVKPNHKYGILYLTELIAEGSRRRFNIRIIEQFYPQYLQYSLGKIQLRWIEPEYSTGTQDAVVSKSRVLIAILIKPHEHAVFEVEV</sequence>
<dbReference type="PROSITE" id="PS00109">
    <property type="entry name" value="PROTEIN_KINASE_TYR"/>
    <property type="match status" value="1"/>
</dbReference>
<reference evidence="11 12" key="1">
    <citation type="submission" date="2023-10" db="EMBL/GenBank/DDBJ databases">
        <title>Draft genome sequence of Xylaria bambusicola isolate GMP-LS, the root and basal stem rot pathogen of sugarcane in Indonesia.</title>
        <authorList>
            <person name="Selvaraj P."/>
            <person name="Muralishankar V."/>
            <person name="Muruganantham S."/>
            <person name="Sp S."/>
            <person name="Haryani S."/>
            <person name="Lau K.J.X."/>
            <person name="Naqvi N.I."/>
        </authorList>
    </citation>
    <scope>NUCLEOTIDE SEQUENCE [LARGE SCALE GENOMIC DNA]</scope>
    <source>
        <strain evidence="11">GMP-LS</strain>
    </source>
</reference>
<evidence type="ECO:0000313" key="11">
    <source>
        <dbReference type="EMBL" id="KAK5637026.1"/>
    </source>
</evidence>
<dbReference type="GO" id="GO:0004674">
    <property type="term" value="F:protein serine/threonine kinase activity"/>
    <property type="evidence" value="ECO:0007669"/>
    <property type="project" value="UniProtKB-EC"/>
</dbReference>
<dbReference type="SUPFAM" id="SSF56112">
    <property type="entry name" value="Protein kinase-like (PK-like)"/>
    <property type="match status" value="1"/>
</dbReference>
<evidence type="ECO:0000256" key="2">
    <source>
        <dbReference type="ARBA" id="ARBA00011534"/>
    </source>
</evidence>
<dbReference type="EMBL" id="JAWHQM010000089">
    <property type="protein sequence ID" value="KAK5637026.1"/>
    <property type="molecule type" value="Genomic_DNA"/>
</dbReference>
<comment type="subunit">
    <text evidence="2">Component of the EKC/KEOPS complex composed of at least BUD32, CGI121, GON7, KAE1 and PCC1; the whole complex dimerizes.</text>
</comment>
<keyword evidence="12" id="KW-1185">Reference proteome</keyword>
<evidence type="ECO:0000256" key="8">
    <source>
        <dbReference type="ARBA" id="ARBA00047899"/>
    </source>
</evidence>
<dbReference type="Proteomes" id="UP001305414">
    <property type="component" value="Unassembled WGS sequence"/>
</dbReference>
<dbReference type="Pfam" id="PF00069">
    <property type="entry name" value="Pkinase"/>
    <property type="match status" value="1"/>
</dbReference>
<dbReference type="InterPro" id="IPR008266">
    <property type="entry name" value="Tyr_kinase_AS"/>
</dbReference>
<comment type="catalytic activity">
    <reaction evidence="8">
        <text>L-threonyl-[protein] + ATP = O-phospho-L-threonyl-[protein] + ADP + H(+)</text>
        <dbReference type="Rhea" id="RHEA:46608"/>
        <dbReference type="Rhea" id="RHEA-COMP:11060"/>
        <dbReference type="Rhea" id="RHEA-COMP:11605"/>
        <dbReference type="ChEBI" id="CHEBI:15378"/>
        <dbReference type="ChEBI" id="CHEBI:30013"/>
        <dbReference type="ChEBI" id="CHEBI:30616"/>
        <dbReference type="ChEBI" id="CHEBI:61977"/>
        <dbReference type="ChEBI" id="CHEBI:456216"/>
        <dbReference type="EC" id="2.7.11.1"/>
    </reaction>
</comment>
<comment type="catalytic activity">
    <reaction evidence="9">
        <text>L-seryl-[protein] + ATP = O-phospho-L-seryl-[protein] + ADP + H(+)</text>
        <dbReference type="Rhea" id="RHEA:17989"/>
        <dbReference type="Rhea" id="RHEA-COMP:9863"/>
        <dbReference type="Rhea" id="RHEA-COMP:11604"/>
        <dbReference type="ChEBI" id="CHEBI:15378"/>
        <dbReference type="ChEBI" id="CHEBI:29999"/>
        <dbReference type="ChEBI" id="CHEBI:30616"/>
        <dbReference type="ChEBI" id="CHEBI:83421"/>
        <dbReference type="ChEBI" id="CHEBI:456216"/>
        <dbReference type="EC" id="2.7.11.1"/>
    </reaction>
</comment>
<dbReference type="AlphaFoldDB" id="A0AAN7ZDV6"/>
<evidence type="ECO:0000256" key="3">
    <source>
        <dbReference type="ARBA" id="ARBA00012513"/>
    </source>
</evidence>